<evidence type="ECO:0000256" key="1">
    <source>
        <dbReference type="SAM" id="SignalP"/>
    </source>
</evidence>
<keyword evidence="1" id="KW-0732">Signal</keyword>
<evidence type="ECO:0000313" key="3">
    <source>
        <dbReference type="Proteomes" id="UP001273209"/>
    </source>
</evidence>
<comment type="caution">
    <text evidence="2">The sequence shown here is derived from an EMBL/GenBank/DDBJ whole genome shotgun (WGS) entry which is preliminary data.</text>
</comment>
<keyword evidence="3" id="KW-1185">Reference proteome</keyword>
<dbReference type="Proteomes" id="UP001273209">
    <property type="component" value="Unassembled WGS sequence"/>
</dbReference>
<protein>
    <submittedName>
        <fullName evidence="2">Uncharacterized protein</fullName>
    </submittedName>
</protein>
<feature type="chain" id="PRO_5042115111" evidence="1">
    <location>
        <begin position="22"/>
        <end position="269"/>
    </location>
</feature>
<dbReference type="RefSeq" id="XP_062756524.1">
    <property type="nucleotide sequence ID" value="XM_062898918.1"/>
</dbReference>
<accession>A0AAE1J7P5</accession>
<sequence length="269" mass="28358">MKYNTATLFAAAAVLVSITSASTSASAECDHFMAGESGEPGICPMRPVTPLQEPEDQDPEDLPPCVEVIIRDNECRFSPVITGPSLSDVSDAYLEAADECNCTGTSFAHWLNCQSCILESGLAEDDVNQIWLRILTGAKSLLCGSDEPDDDFRPAPTTPAPIFSPIRPTDFPNFPPITDAPLDANQAVTQMSCGEEFSKQQDISITTVTDITPTASPTNQSFAATTLATPTIAMVPPGFNTIETTNGASSLGKPALALVIVGSLVLAML</sequence>
<gene>
    <name evidence="2" type="ORF">Triagg1_4507</name>
</gene>
<reference evidence="2" key="1">
    <citation type="submission" date="2023-11" db="EMBL/GenBank/DDBJ databases">
        <title>The genome sequences of three competitors of mushroom-forming fungi.</title>
        <authorList>
            <person name="Beijen E."/>
            <person name="Ohm R.A."/>
        </authorList>
    </citation>
    <scope>NUCLEOTIDE SEQUENCE</scope>
    <source>
        <strain evidence="2">CBS 100526</strain>
    </source>
</reference>
<evidence type="ECO:0000313" key="2">
    <source>
        <dbReference type="EMBL" id="KAK4075386.1"/>
    </source>
</evidence>
<dbReference type="GeneID" id="87918823"/>
<feature type="signal peptide" evidence="1">
    <location>
        <begin position="1"/>
        <end position="21"/>
    </location>
</feature>
<proteinExistence type="predicted"/>
<dbReference type="AlphaFoldDB" id="A0AAE1J7P5"/>
<dbReference type="EMBL" id="JAWRVG010000014">
    <property type="protein sequence ID" value="KAK4075386.1"/>
    <property type="molecule type" value="Genomic_DNA"/>
</dbReference>
<name>A0AAE1J7P5_9HYPO</name>
<organism evidence="2 3">
    <name type="scientific">Trichoderma aggressivum f. europaeum</name>
    <dbReference type="NCBI Taxonomy" id="173218"/>
    <lineage>
        <taxon>Eukaryota</taxon>
        <taxon>Fungi</taxon>
        <taxon>Dikarya</taxon>
        <taxon>Ascomycota</taxon>
        <taxon>Pezizomycotina</taxon>
        <taxon>Sordariomycetes</taxon>
        <taxon>Hypocreomycetidae</taxon>
        <taxon>Hypocreales</taxon>
        <taxon>Hypocreaceae</taxon>
        <taxon>Trichoderma</taxon>
    </lineage>
</organism>